<dbReference type="Pfam" id="PF04107">
    <property type="entry name" value="GCS2"/>
    <property type="match status" value="1"/>
</dbReference>
<evidence type="ECO:0000256" key="4">
    <source>
        <dbReference type="ARBA" id="ARBA00048819"/>
    </source>
</evidence>
<dbReference type="Gene3D" id="3.30.590.20">
    <property type="match status" value="1"/>
</dbReference>
<dbReference type="NCBIfam" id="NF010041">
    <property type="entry name" value="PRK13517.1-1"/>
    <property type="match status" value="1"/>
</dbReference>
<dbReference type="GO" id="GO:0016874">
    <property type="term" value="F:ligase activity"/>
    <property type="evidence" value="ECO:0007669"/>
    <property type="project" value="UniProtKB-KW"/>
</dbReference>
<protein>
    <recommendedName>
        <fullName evidence="5">Putative glutamate--cysteine ligase 2</fullName>
        <ecNumber evidence="5">6.3.2.2</ecNumber>
    </recommendedName>
    <alternativeName>
        <fullName evidence="5">Gamma-glutamylcysteine synthetase 2</fullName>
        <shortName evidence="5">GCS 2</shortName>
        <shortName evidence="5">Gamma-GCS 2</shortName>
    </alternativeName>
</protein>
<dbReference type="InterPro" id="IPR011793">
    <property type="entry name" value="YbdK"/>
</dbReference>
<dbReference type="RefSeq" id="WP_344044723.1">
    <property type="nucleotide sequence ID" value="NZ_BAAAPB010000002.1"/>
</dbReference>
<reference evidence="6 7" key="1">
    <citation type="journal article" date="2019" name="Int. J. Syst. Evol. Microbiol.">
        <title>The Global Catalogue of Microorganisms (GCM) 10K type strain sequencing project: providing services to taxonomists for standard genome sequencing and annotation.</title>
        <authorList>
            <consortium name="The Broad Institute Genomics Platform"/>
            <consortium name="The Broad Institute Genome Sequencing Center for Infectious Disease"/>
            <person name="Wu L."/>
            <person name="Ma J."/>
        </authorList>
    </citation>
    <scope>NUCLEOTIDE SEQUENCE [LARGE SCALE GENOMIC DNA]</scope>
    <source>
        <strain evidence="6 7">JCM 15309</strain>
    </source>
</reference>
<comment type="function">
    <text evidence="5">ATP-dependent carboxylate-amine ligase which exhibits weak glutamate--cysteine ligase activity.</text>
</comment>
<dbReference type="EMBL" id="BAAAPB010000002">
    <property type="protein sequence ID" value="GAA1960704.1"/>
    <property type="molecule type" value="Genomic_DNA"/>
</dbReference>
<dbReference type="InterPro" id="IPR050141">
    <property type="entry name" value="GCL_type2/YbdK_subfam"/>
</dbReference>
<dbReference type="PANTHER" id="PTHR36510:SF1">
    <property type="entry name" value="GLUTAMATE--CYSTEINE LIGASE 2-RELATED"/>
    <property type="match status" value="1"/>
</dbReference>
<dbReference type="NCBIfam" id="TIGR02050">
    <property type="entry name" value="gshA_cyan_rel"/>
    <property type="match status" value="1"/>
</dbReference>
<evidence type="ECO:0000256" key="3">
    <source>
        <dbReference type="ARBA" id="ARBA00022840"/>
    </source>
</evidence>
<comment type="catalytic activity">
    <reaction evidence="4 5">
        <text>L-cysteine + L-glutamate + ATP = gamma-L-glutamyl-L-cysteine + ADP + phosphate + H(+)</text>
        <dbReference type="Rhea" id="RHEA:13285"/>
        <dbReference type="ChEBI" id="CHEBI:15378"/>
        <dbReference type="ChEBI" id="CHEBI:29985"/>
        <dbReference type="ChEBI" id="CHEBI:30616"/>
        <dbReference type="ChEBI" id="CHEBI:35235"/>
        <dbReference type="ChEBI" id="CHEBI:43474"/>
        <dbReference type="ChEBI" id="CHEBI:58173"/>
        <dbReference type="ChEBI" id="CHEBI:456216"/>
        <dbReference type="EC" id="6.3.2.2"/>
    </reaction>
</comment>
<keyword evidence="2 5" id="KW-0547">Nucleotide-binding</keyword>
<dbReference type="EC" id="6.3.2.2" evidence="5"/>
<dbReference type="Proteomes" id="UP001500571">
    <property type="component" value="Unassembled WGS sequence"/>
</dbReference>
<keyword evidence="7" id="KW-1185">Reference proteome</keyword>
<evidence type="ECO:0000256" key="1">
    <source>
        <dbReference type="ARBA" id="ARBA00022598"/>
    </source>
</evidence>
<dbReference type="InterPro" id="IPR014746">
    <property type="entry name" value="Gln_synth/guanido_kin_cat_dom"/>
</dbReference>
<comment type="similarity">
    <text evidence="5">Belongs to the glutamate--cysteine ligase type 2 family. YbdK subfamily.</text>
</comment>
<dbReference type="InterPro" id="IPR006336">
    <property type="entry name" value="GCS2"/>
</dbReference>
<dbReference type="PANTHER" id="PTHR36510">
    <property type="entry name" value="GLUTAMATE--CYSTEINE LIGASE 2-RELATED"/>
    <property type="match status" value="1"/>
</dbReference>
<organism evidence="6 7">
    <name type="scientific">Nocardioides panacihumi</name>
    <dbReference type="NCBI Taxonomy" id="400774"/>
    <lineage>
        <taxon>Bacteria</taxon>
        <taxon>Bacillati</taxon>
        <taxon>Actinomycetota</taxon>
        <taxon>Actinomycetes</taxon>
        <taxon>Propionibacteriales</taxon>
        <taxon>Nocardioidaceae</taxon>
        <taxon>Nocardioides</taxon>
    </lineage>
</organism>
<name>A0ABN2QZ83_9ACTN</name>
<accession>A0ABN2QZ83</accession>
<keyword evidence="1 5" id="KW-0436">Ligase</keyword>
<evidence type="ECO:0000313" key="6">
    <source>
        <dbReference type="EMBL" id="GAA1960704.1"/>
    </source>
</evidence>
<keyword evidence="3 5" id="KW-0067">ATP-binding</keyword>
<dbReference type="HAMAP" id="MF_01609">
    <property type="entry name" value="Glu_cys_ligase_2"/>
    <property type="match status" value="1"/>
</dbReference>
<dbReference type="SUPFAM" id="SSF55931">
    <property type="entry name" value="Glutamine synthetase/guanido kinase"/>
    <property type="match status" value="1"/>
</dbReference>
<evidence type="ECO:0000256" key="5">
    <source>
        <dbReference type="HAMAP-Rule" id="MF_01609"/>
    </source>
</evidence>
<evidence type="ECO:0000256" key="2">
    <source>
        <dbReference type="ARBA" id="ARBA00022741"/>
    </source>
</evidence>
<comment type="caution">
    <text evidence="6">The sequence shown here is derived from an EMBL/GenBank/DDBJ whole genome shotgun (WGS) entry which is preliminary data.</text>
</comment>
<sequence>MDVRTVGVEEELLLVDTATRAVSGRSVEVLKLNREHLSGRDPHVASDELDQELFLHQIETRTDPTTDLDDVARQLVAARRTAGDAATSAGLGVIASGIVPIQGDEPQVSPNARYRAMVELFGETARTGSTCGTHVHVAIDSAEEGVAVIDRIVPWLPILVAIGANSPFASGHDTRYASWRSQAWTRWPSAGSTEAFESVEGYREASRLLMMTGAALDDGMLYFDARLSAHQPTVEIRVLDACTDHEDAVLAAALVRGLVVTASREWMADGPIDRWRAELLRASHWRAARMGLSNTLVHPRRRELEPARDVLDALVDHVRDALEEAGDLERVAIGMDRVMRAGGATQQRAAYERSGSVEGVVDDLLARTEATWQG</sequence>
<proteinExistence type="inferred from homology"/>
<gene>
    <name evidence="6" type="ORF">GCM10009798_20540</name>
</gene>
<evidence type="ECO:0000313" key="7">
    <source>
        <dbReference type="Proteomes" id="UP001500571"/>
    </source>
</evidence>